<sequence length="200" mass="23551">MTATNLDKETADRLIDKAIEIFSTKGYSATKLTDITDSLSISRGPIYYHFKDKLGLYAAAFDRFEEGLRTIHNRVFSTNKILMDQMEDMIFDFVKHISVFGDNFFFMVDDIKDLEEISKRYHTMNLELYEDKIRLVEEAQKQGQLKPTMTPKKIVDYVYLVYFAILEGINSNILESYSDEEIKEWIRIQFYGLNVRIMEQ</sequence>
<name>A0A974XI55_9FIRM</name>
<dbReference type="InterPro" id="IPR009057">
    <property type="entry name" value="Homeodomain-like_sf"/>
</dbReference>
<evidence type="ECO:0000313" key="4">
    <source>
        <dbReference type="EMBL" id="QSX09180.1"/>
    </source>
</evidence>
<feature type="domain" description="HTH tetR-type" evidence="3">
    <location>
        <begin position="8"/>
        <end position="68"/>
    </location>
</feature>
<dbReference type="PANTHER" id="PTHR43479:SF11">
    <property type="entry name" value="ACREF_ENVCD OPERON REPRESSOR-RELATED"/>
    <property type="match status" value="1"/>
</dbReference>
<dbReference type="Proteomes" id="UP000663499">
    <property type="component" value="Chromosome"/>
</dbReference>
<evidence type="ECO:0000256" key="1">
    <source>
        <dbReference type="ARBA" id="ARBA00023125"/>
    </source>
</evidence>
<reference evidence="4" key="1">
    <citation type="submission" date="2021-03" db="EMBL/GenBank/DDBJ databases">
        <title>Alkalibacter marinus sp. nov., isolated from tidal flat sediment.</title>
        <authorList>
            <person name="Namirimu T."/>
            <person name="Yang J.-A."/>
            <person name="Yang S.-H."/>
            <person name="Kim Y.-J."/>
            <person name="Kwon K.K."/>
        </authorList>
    </citation>
    <scope>NUCLEOTIDE SEQUENCE</scope>
    <source>
        <strain evidence="4">ES005</strain>
    </source>
</reference>
<dbReference type="GO" id="GO:0003677">
    <property type="term" value="F:DNA binding"/>
    <property type="evidence" value="ECO:0007669"/>
    <property type="project" value="UniProtKB-UniRule"/>
</dbReference>
<dbReference type="InterPro" id="IPR001647">
    <property type="entry name" value="HTH_TetR"/>
</dbReference>
<gene>
    <name evidence="4" type="ORF">J0B03_03670</name>
</gene>
<feature type="DNA-binding region" description="H-T-H motif" evidence="2">
    <location>
        <begin position="31"/>
        <end position="50"/>
    </location>
</feature>
<dbReference type="PROSITE" id="PS50977">
    <property type="entry name" value="HTH_TETR_2"/>
    <property type="match status" value="1"/>
</dbReference>
<dbReference type="InterPro" id="IPR050624">
    <property type="entry name" value="HTH-type_Tx_Regulator"/>
</dbReference>
<dbReference type="AlphaFoldDB" id="A0A974XI55"/>
<dbReference type="EMBL" id="CP071444">
    <property type="protein sequence ID" value="QSX09180.1"/>
    <property type="molecule type" value="Genomic_DNA"/>
</dbReference>
<dbReference type="PANTHER" id="PTHR43479">
    <property type="entry name" value="ACREF/ENVCD OPERON REPRESSOR-RELATED"/>
    <property type="match status" value="1"/>
</dbReference>
<evidence type="ECO:0000259" key="3">
    <source>
        <dbReference type="PROSITE" id="PS50977"/>
    </source>
</evidence>
<proteinExistence type="predicted"/>
<evidence type="ECO:0000256" key="2">
    <source>
        <dbReference type="PROSITE-ProRule" id="PRU00335"/>
    </source>
</evidence>
<protein>
    <submittedName>
        <fullName evidence="4">TetR/AcrR family transcriptional regulator</fullName>
    </submittedName>
</protein>
<evidence type="ECO:0000313" key="5">
    <source>
        <dbReference type="Proteomes" id="UP000663499"/>
    </source>
</evidence>
<dbReference type="SUPFAM" id="SSF46689">
    <property type="entry name" value="Homeodomain-like"/>
    <property type="match status" value="1"/>
</dbReference>
<keyword evidence="1 2" id="KW-0238">DNA-binding</keyword>
<dbReference type="KEGG" id="alka:J0B03_03670"/>
<dbReference type="RefSeq" id="WP_207300519.1">
    <property type="nucleotide sequence ID" value="NZ_CP071444.1"/>
</dbReference>
<dbReference type="Pfam" id="PF00440">
    <property type="entry name" value="TetR_N"/>
    <property type="match status" value="1"/>
</dbReference>
<accession>A0A974XI55</accession>
<dbReference type="Gene3D" id="1.10.357.10">
    <property type="entry name" value="Tetracycline Repressor, domain 2"/>
    <property type="match status" value="1"/>
</dbReference>
<keyword evidence="5" id="KW-1185">Reference proteome</keyword>
<dbReference type="PRINTS" id="PR00455">
    <property type="entry name" value="HTHTETR"/>
</dbReference>
<organism evidence="4 5">
    <name type="scientific">Alkalibacter rhizosphaerae</name>
    <dbReference type="NCBI Taxonomy" id="2815577"/>
    <lineage>
        <taxon>Bacteria</taxon>
        <taxon>Bacillati</taxon>
        <taxon>Bacillota</taxon>
        <taxon>Clostridia</taxon>
        <taxon>Eubacteriales</taxon>
        <taxon>Eubacteriaceae</taxon>
        <taxon>Alkalibacter</taxon>
    </lineage>
</organism>